<accession>A0ABS5I173</accession>
<keyword evidence="3" id="KW-1185">Reference proteome</keyword>
<dbReference type="Pfam" id="PF02635">
    <property type="entry name" value="DsrE"/>
    <property type="match status" value="1"/>
</dbReference>
<dbReference type="PANTHER" id="PTHR38780">
    <property type="entry name" value="PROTEIN TUSC"/>
    <property type="match status" value="1"/>
</dbReference>
<comment type="caution">
    <text evidence="2">The sequence shown here is derived from an EMBL/GenBank/DDBJ whole genome shotgun (WGS) entry which is preliminary data.</text>
</comment>
<dbReference type="Proteomes" id="UP000811844">
    <property type="component" value="Unassembled WGS sequence"/>
</dbReference>
<dbReference type="InterPro" id="IPR003787">
    <property type="entry name" value="Sulphur_relay_DsrE/F-like"/>
</dbReference>
<name>A0ABS5I173_9GAMM</name>
<comment type="similarity">
    <text evidence="1">Belongs to the DsrF/TusC family.</text>
</comment>
<evidence type="ECO:0000256" key="1">
    <source>
        <dbReference type="ARBA" id="ARBA00005996"/>
    </source>
</evidence>
<proteinExistence type="inferred from homology"/>
<reference evidence="2 3" key="1">
    <citation type="submission" date="2020-02" db="EMBL/GenBank/DDBJ databases">
        <title>Shewanella WXL01 sp. nov., a marine bacterium isolated from green algae in Luhuitou Fringing Reef (Northern South China Sea).</title>
        <authorList>
            <person name="Wang X."/>
        </authorList>
    </citation>
    <scope>NUCLEOTIDE SEQUENCE [LARGE SCALE GENOMIC DNA]</scope>
    <source>
        <strain evidence="2 3">MCCC 1A01895</strain>
    </source>
</reference>
<gene>
    <name evidence="2" type="primary">tusC</name>
    <name evidence="2" type="ORF">G3R48_03950</name>
</gene>
<dbReference type="Gene3D" id="3.40.1260.10">
    <property type="entry name" value="DsrEFH-like"/>
    <property type="match status" value="1"/>
</dbReference>
<dbReference type="InterPro" id="IPR017462">
    <property type="entry name" value="Sulphur_relay_TusC/DsrF"/>
</dbReference>
<organism evidence="2 3">
    <name type="scientific">Shewanella intestini</name>
    <dbReference type="NCBI Taxonomy" id="2017544"/>
    <lineage>
        <taxon>Bacteria</taxon>
        <taxon>Pseudomonadati</taxon>
        <taxon>Pseudomonadota</taxon>
        <taxon>Gammaproteobacteria</taxon>
        <taxon>Alteromonadales</taxon>
        <taxon>Shewanellaceae</taxon>
        <taxon>Shewanella</taxon>
    </lineage>
</organism>
<dbReference type="SUPFAM" id="SSF75169">
    <property type="entry name" value="DsrEFH-like"/>
    <property type="match status" value="1"/>
</dbReference>
<sequence length="118" mass="12807">MKKISILFRHSPYGNAASREGLDLALLSASFEQEVSVIFIGEGLLNLLPNQQPQLSGVKDYIATFKAMPLYDIESVLVCEQSLAQLGIGINELSLDCESASAALISHHLTLSDEVLVF</sequence>
<dbReference type="NCBIfam" id="TIGR03010">
    <property type="entry name" value="sulf_tusC_dsrF"/>
    <property type="match status" value="1"/>
</dbReference>
<dbReference type="InterPro" id="IPR027396">
    <property type="entry name" value="DsrEFH-like"/>
</dbReference>
<protein>
    <submittedName>
        <fullName evidence="2">Sulfurtransferase complex subunit TusC</fullName>
    </submittedName>
</protein>
<evidence type="ECO:0000313" key="2">
    <source>
        <dbReference type="EMBL" id="MBR9727150.1"/>
    </source>
</evidence>
<dbReference type="EMBL" id="JAAIKR010000002">
    <property type="protein sequence ID" value="MBR9727150.1"/>
    <property type="molecule type" value="Genomic_DNA"/>
</dbReference>
<dbReference type="PANTHER" id="PTHR38780:SF1">
    <property type="entry name" value="PROTEIN TUSC"/>
    <property type="match status" value="1"/>
</dbReference>
<evidence type="ECO:0000313" key="3">
    <source>
        <dbReference type="Proteomes" id="UP000811844"/>
    </source>
</evidence>
<dbReference type="RefSeq" id="WP_153663287.1">
    <property type="nucleotide sequence ID" value="NZ_JAAIKR010000002.1"/>
</dbReference>
<dbReference type="NCBIfam" id="NF001238">
    <property type="entry name" value="PRK00211.1"/>
    <property type="match status" value="1"/>
</dbReference>